<dbReference type="SUPFAM" id="SSF52922">
    <property type="entry name" value="TK C-terminal domain-like"/>
    <property type="match status" value="1"/>
</dbReference>
<evidence type="ECO:0000256" key="2">
    <source>
        <dbReference type="ARBA" id="ARBA00023002"/>
    </source>
</evidence>
<evidence type="ECO:0000259" key="4">
    <source>
        <dbReference type="SMART" id="SM00861"/>
    </source>
</evidence>
<dbReference type="SMART" id="SM00861">
    <property type="entry name" value="Transket_pyr"/>
    <property type="match status" value="1"/>
</dbReference>
<dbReference type="Pfam" id="PF02780">
    <property type="entry name" value="Transketolase_C"/>
    <property type="match status" value="1"/>
</dbReference>
<dbReference type="Pfam" id="PF02779">
    <property type="entry name" value="Transket_pyr"/>
    <property type="match status" value="1"/>
</dbReference>
<reference evidence="5 6" key="1">
    <citation type="journal article" date="2016" name="Nat. Commun.">
        <title>Thousands of microbial genomes shed light on interconnected biogeochemical processes in an aquifer system.</title>
        <authorList>
            <person name="Anantharaman K."/>
            <person name="Brown C.T."/>
            <person name="Hug L.A."/>
            <person name="Sharon I."/>
            <person name="Castelle C.J."/>
            <person name="Probst A.J."/>
            <person name="Thomas B.C."/>
            <person name="Singh A."/>
            <person name="Wilkins M.J."/>
            <person name="Karaoz U."/>
            <person name="Brodie E.L."/>
            <person name="Williams K.H."/>
            <person name="Hubbard S.S."/>
            <person name="Banfield J.F."/>
        </authorList>
    </citation>
    <scope>NUCLEOTIDE SEQUENCE [LARGE SCALE GENOMIC DNA]</scope>
</reference>
<evidence type="ECO:0000313" key="6">
    <source>
        <dbReference type="Proteomes" id="UP000178826"/>
    </source>
</evidence>
<proteinExistence type="predicted"/>
<dbReference type="InterPro" id="IPR005475">
    <property type="entry name" value="Transketolase-like_Pyr-bd"/>
</dbReference>
<name>A0A1G2IEA2_9BACT</name>
<dbReference type="InterPro" id="IPR033248">
    <property type="entry name" value="Transketolase_C"/>
</dbReference>
<dbReference type="InterPro" id="IPR001017">
    <property type="entry name" value="DH_E1"/>
</dbReference>
<keyword evidence="3" id="KW-0786">Thiamine pyrophosphate</keyword>
<protein>
    <recommendedName>
        <fullName evidence="4">Transketolase-like pyrimidine-binding domain-containing protein</fullName>
    </recommendedName>
</protein>
<dbReference type="InterPro" id="IPR009014">
    <property type="entry name" value="Transketo_C/PFOR_II"/>
</dbReference>
<dbReference type="GO" id="GO:0016624">
    <property type="term" value="F:oxidoreductase activity, acting on the aldehyde or oxo group of donors, disulfide as acceptor"/>
    <property type="evidence" value="ECO:0007669"/>
    <property type="project" value="InterPro"/>
</dbReference>
<dbReference type="CDD" id="cd07036">
    <property type="entry name" value="TPP_PYR_E1-PDHc-beta_like"/>
    <property type="match status" value="1"/>
</dbReference>
<dbReference type="CDD" id="cd02000">
    <property type="entry name" value="TPP_E1_PDC_ADC_BCADC"/>
    <property type="match status" value="1"/>
</dbReference>
<dbReference type="PANTHER" id="PTHR43257">
    <property type="entry name" value="PYRUVATE DEHYDROGENASE E1 COMPONENT BETA SUBUNIT"/>
    <property type="match status" value="1"/>
</dbReference>
<comment type="caution">
    <text evidence="5">The sequence shown here is derived from an EMBL/GenBank/DDBJ whole genome shotgun (WGS) entry which is preliminary data.</text>
</comment>
<dbReference type="EMBL" id="MHOZ01000028">
    <property type="protein sequence ID" value="OGZ73024.1"/>
    <property type="molecule type" value="Genomic_DNA"/>
</dbReference>
<dbReference type="Gene3D" id="3.40.50.970">
    <property type="match status" value="2"/>
</dbReference>
<dbReference type="Pfam" id="PF00676">
    <property type="entry name" value="E1_dh"/>
    <property type="match status" value="1"/>
</dbReference>
<accession>A0A1G2IEA2</accession>
<dbReference type="PANTHER" id="PTHR43257:SF2">
    <property type="entry name" value="PYRUVATE DEHYDROGENASE E1 COMPONENT SUBUNIT BETA"/>
    <property type="match status" value="1"/>
</dbReference>
<dbReference type="Gene3D" id="3.40.50.920">
    <property type="match status" value="1"/>
</dbReference>
<feature type="domain" description="Transketolase-like pyrimidine-binding" evidence="4">
    <location>
        <begin position="382"/>
        <end position="572"/>
    </location>
</feature>
<gene>
    <name evidence="5" type="ORF">A2998_00970</name>
</gene>
<sequence>MERSFEEDYRALTSINPVTDLNTSSVHISSAGINRIPAPLPESLGLSPPQFLELYYYMTLMRRVDREILNMSRKGMAFGKHLSGIGNEATAVGASYALNKDDWLTLAIRDIGAFMVRGVPIEKILMQVCGKKYGQTNGWDGSLHMGNKDRKIVGVISHLGTMSPIAIGCSFQEKYHKTGNIALAFSGDGATSTGDVHEALNMASVMRLPLVLVIENNQWAFGTPNQLQFNVPTLALRALSYKAEGYWIDGTNILTVYGTVKEAVEKARKNNSVIIIEAVSMRYEGHSLADPFTTYVPAEQLEIWKKKDPIENYEKLLLQHHLATEGDLAGVNEKIEKQIRTAIEVTEKALFPDETDFRNRVFVSLPKHPNEFLLPSSNENKITYHQAIHEALEEILENDPNTFLIGEDIGISGGAFKITDGLSRKFDNINWQELWKKSEPPTQRRVIDAPIAEAGICGLALGSILGNNGLKVVVEFQYADFASEAFKMIVNYAATQNVRNMGPMHIVFRMPSGWAPNTSIYHSVNPESWFISTPGLKIVAPVTAFDAKGLLKASLYDGNPVLFLEYKDYYRRRPETLPPELNLDVPKKDYWVPIGKARVVREGKDISIITYGSQIFRVLEAVKEIESRFNDISIEVIDLRTIIPYDRECVSKSVRKTGKIIVTCEAPKTGCFGNTIAQNIQEDDFDYLDAPVKLIAAEDTPVPFARELEKMHLPTTEKLIRAIEELIKY</sequence>
<comment type="cofactor">
    <cofactor evidence="1">
        <name>thiamine diphosphate</name>
        <dbReference type="ChEBI" id="CHEBI:58937"/>
    </cofactor>
</comment>
<dbReference type="FunFam" id="3.40.50.920:FF:000001">
    <property type="entry name" value="Pyruvate dehydrogenase E1 beta subunit"/>
    <property type="match status" value="1"/>
</dbReference>
<evidence type="ECO:0000313" key="5">
    <source>
        <dbReference type="EMBL" id="OGZ73024.1"/>
    </source>
</evidence>
<dbReference type="SUPFAM" id="SSF52518">
    <property type="entry name" value="Thiamin diphosphate-binding fold (THDP-binding)"/>
    <property type="match status" value="2"/>
</dbReference>
<dbReference type="AlphaFoldDB" id="A0A1G2IEA2"/>
<dbReference type="InterPro" id="IPR029061">
    <property type="entry name" value="THDP-binding"/>
</dbReference>
<evidence type="ECO:0000256" key="1">
    <source>
        <dbReference type="ARBA" id="ARBA00001964"/>
    </source>
</evidence>
<organism evidence="5 6">
    <name type="scientific">Candidatus Staskawiczbacteria bacterium RIFCSPLOWO2_01_FULL_37_25b</name>
    <dbReference type="NCBI Taxonomy" id="1802213"/>
    <lineage>
        <taxon>Bacteria</taxon>
        <taxon>Candidatus Staskawicziibacteriota</taxon>
    </lineage>
</organism>
<keyword evidence="2" id="KW-0560">Oxidoreductase</keyword>
<dbReference type="Proteomes" id="UP000178826">
    <property type="component" value="Unassembled WGS sequence"/>
</dbReference>
<evidence type="ECO:0000256" key="3">
    <source>
        <dbReference type="ARBA" id="ARBA00023052"/>
    </source>
</evidence>